<organism evidence="1 2">
    <name type="scientific">Pleuronectes platessa</name>
    <name type="common">European plaice</name>
    <dbReference type="NCBI Taxonomy" id="8262"/>
    <lineage>
        <taxon>Eukaryota</taxon>
        <taxon>Metazoa</taxon>
        <taxon>Chordata</taxon>
        <taxon>Craniata</taxon>
        <taxon>Vertebrata</taxon>
        <taxon>Euteleostomi</taxon>
        <taxon>Actinopterygii</taxon>
        <taxon>Neopterygii</taxon>
        <taxon>Teleostei</taxon>
        <taxon>Neoteleostei</taxon>
        <taxon>Acanthomorphata</taxon>
        <taxon>Carangaria</taxon>
        <taxon>Pleuronectiformes</taxon>
        <taxon>Pleuronectoidei</taxon>
        <taxon>Pleuronectidae</taxon>
        <taxon>Pleuronectes</taxon>
    </lineage>
</organism>
<dbReference type="Proteomes" id="UP001153269">
    <property type="component" value="Unassembled WGS sequence"/>
</dbReference>
<accession>A0A9N7V397</accession>
<comment type="caution">
    <text evidence="1">The sequence shown here is derived from an EMBL/GenBank/DDBJ whole genome shotgun (WGS) entry which is preliminary data.</text>
</comment>
<evidence type="ECO:0000313" key="2">
    <source>
        <dbReference type="Proteomes" id="UP001153269"/>
    </source>
</evidence>
<dbReference type="AlphaFoldDB" id="A0A9N7V397"/>
<reference evidence="1" key="1">
    <citation type="submission" date="2020-03" db="EMBL/GenBank/DDBJ databases">
        <authorList>
            <person name="Weist P."/>
        </authorList>
    </citation>
    <scope>NUCLEOTIDE SEQUENCE</scope>
</reference>
<proteinExistence type="predicted"/>
<gene>
    <name evidence="1" type="ORF">PLEPLA_LOCUS29758</name>
</gene>
<name>A0A9N7V397_PLEPL</name>
<dbReference type="EMBL" id="CADEAL010002779">
    <property type="protein sequence ID" value="CAB1442053.1"/>
    <property type="molecule type" value="Genomic_DNA"/>
</dbReference>
<protein>
    <submittedName>
        <fullName evidence="1">Uncharacterized protein</fullName>
    </submittedName>
</protein>
<keyword evidence="2" id="KW-1185">Reference proteome</keyword>
<sequence length="106" mass="11426">MHEMREEAVAVDERLPALTLSENPLLLSETTCESDPASPRGCRGPHIPSVSSCRFLFPSFSSPCLPPSDSHPASLPPVLSCRVLGFAYCLGLLEDDHSTPQPKPPT</sequence>
<evidence type="ECO:0000313" key="1">
    <source>
        <dbReference type="EMBL" id="CAB1442053.1"/>
    </source>
</evidence>